<name>A0ABS7E5D6_9GAMM</name>
<dbReference type="InterPro" id="IPR021710">
    <property type="entry name" value="DUF3293"/>
</dbReference>
<reference evidence="1 2" key="1">
    <citation type="submission" date="2021-07" db="EMBL/GenBank/DDBJ databases">
        <title>Shewanella sp. nov, isolated from SCS.</title>
        <authorList>
            <person name="Cao W.R."/>
        </authorList>
    </citation>
    <scope>NUCLEOTIDE SEQUENCE [LARGE SCALE GENOMIC DNA]</scope>
    <source>
        <strain evidence="1 2">NR704-98</strain>
    </source>
</reference>
<protein>
    <submittedName>
        <fullName evidence="1">DUF3293 domain-containing protein</fullName>
    </submittedName>
</protein>
<proteinExistence type="predicted"/>
<evidence type="ECO:0000313" key="1">
    <source>
        <dbReference type="EMBL" id="MBW8184197.1"/>
    </source>
</evidence>
<keyword evidence="2" id="KW-1185">Reference proteome</keyword>
<comment type="caution">
    <text evidence="1">The sequence shown here is derived from an EMBL/GenBank/DDBJ whole genome shotgun (WGS) entry which is preliminary data.</text>
</comment>
<organism evidence="1 2">
    <name type="scientific">Shewanella nanhaiensis</name>
    <dbReference type="NCBI Taxonomy" id="2864872"/>
    <lineage>
        <taxon>Bacteria</taxon>
        <taxon>Pseudomonadati</taxon>
        <taxon>Pseudomonadota</taxon>
        <taxon>Gammaproteobacteria</taxon>
        <taxon>Alteromonadales</taxon>
        <taxon>Shewanellaceae</taxon>
        <taxon>Shewanella</taxon>
    </lineage>
</organism>
<dbReference type="EMBL" id="JAHZST010000006">
    <property type="protein sequence ID" value="MBW8184197.1"/>
    <property type="molecule type" value="Genomic_DNA"/>
</dbReference>
<sequence>MNQSNNQLWQCYQNARFLFTQPLSCEVSFAIITAHNPKGEILSACQNRLLDRQLQHEIEQLRQPYRAMVGTSVDNSHMEKSWAVSTTKDSALHLGRMFNQNAIYYVEHDNLQLVPCLLSPLHHKEQLIGHFSSRVNLVNELPDYL</sequence>
<dbReference type="Pfam" id="PF11697">
    <property type="entry name" value="DUF3293"/>
    <property type="match status" value="1"/>
</dbReference>
<gene>
    <name evidence="1" type="ORF">K0625_10960</name>
</gene>
<evidence type="ECO:0000313" key="2">
    <source>
        <dbReference type="Proteomes" id="UP001195963"/>
    </source>
</evidence>
<dbReference type="RefSeq" id="WP_220109720.1">
    <property type="nucleotide sequence ID" value="NZ_JAHZST010000006.1"/>
</dbReference>
<dbReference type="Proteomes" id="UP001195963">
    <property type="component" value="Unassembled WGS sequence"/>
</dbReference>
<accession>A0ABS7E5D6</accession>